<keyword evidence="4" id="KW-1133">Transmembrane helix</keyword>
<dbReference type="InterPro" id="IPR039934">
    <property type="entry name" value="C2CD2/C2CD2L"/>
</dbReference>
<feature type="domain" description="Phorbol-ester/DAG-type" evidence="6">
    <location>
        <begin position="800"/>
        <end position="851"/>
    </location>
</feature>
<dbReference type="PROSITE" id="PS00479">
    <property type="entry name" value="ZF_DAG_PE_1"/>
    <property type="match status" value="1"/>
</dbReference>
<feature type="compositionally biased region" description="Low complexity" evidence="3">
    <location>
        <begin position="49"/>
        <end position="63"/>
    </location>
</feature>
<evidence type="ECO:0000256" key="3">
    <source>
        <dbReference type="SAM" id="MobiDB-lite"/>
    </source>
</evidence>
<keyword evidence="1" id="KW-0479">Metal-binding</keyword>
<accession>A0A0K0EGD8</accession>
<evidence type="ECO:0000313" key="9">
    <source>
        <dbReference type="WBParaSite" id="TCONS_00015033.p1"/>
    </source>
</evidence>
<feature type="region of interest" description="Disordered" evidence="3">
    <location>
        <begin position="41"/>
        <end position="68"/>
    </location>
</feature>
<dbReference type="PROSITE" id="PS50081">
    <property type="entry name" value="ZF_DAG_PE_2"/>
    <property type="match status" value="1"/>
</dbReference>
<feature type="compositionally biased region" description="Basic and acidic residues" evidence="3">
    <location>
        <begin position="666"/>
        <end position="691"/>
    </location>
</feature>
<protein>
    <submittedName>
        <fullName evidence="8">C2 domain-containing protein</fullName>
    </submittedName>
    <submittedName>
        <fullName evidence="9">Phorbol-ester/DAG-type domain-containing protein</fullName>
    </submittedName>
</protein>
<dbReference type="STRING" id="6248.A0A0K0EGD8"/>
<evidence type="ECO:0000313" key="8">
    <source>
        <dbReference type="WBParaSite" id="SSTP_0000854900.1"/>
    </source>
</evidence>
<dbReference type="SUPFAM" id="SSF57889">
    <property type="entry name" value="Cysteine-rich domain"/>
    <property type="match status" value="1"/>
</dbReference>
<evidence type="ECO:0000259" key="6">
    <source>
        <dbReference type="PROSITE" id="PS50081"/>
    </source>
</evidence>
<dbReference type="Proteomes" id="UP000035681">
    <property type="component" value="Unplaced"/>
</dbReference>
<dbReference type="PANTHER" id="PTHR21119:SF5">
    <property type="entry name" value="C2 DOMAIN-CONTAINING PROTEIN"/>
    <property type="match status" value="1"/>
</dbReference>
<evidence type="ECO:0000259" key="5">
    <source>
        <dbReference type="PROSITE" id="PS50004"/>
    </source>
</evidence>
<dbReference type="PANTHER" id="PTHR21119">
    <property type="entry name" value="C2 DOMAIN-CONTAINING PROTEIN"/>
    <property type="match status" value="1"/>
</dbReference>
<feature type="region of interest" description="Disordered" evidence="3">
    <location>
        <begin position="660"/>
        <end position="729"/>
    </location>
</feature>
<dbReference type="GO" id="GO:0046872">
    <property type="term" value="F:metal ion binding"/>
    <property type="evidence" value="ECO:0007669"/>
    <property type="project" value="UniProtKB-KW"/>
</dbReference>
<dbReference type="Pfam" id="PF00130">
    <property type="entry name" value="C1_1"/>
    <property type="match status" value="1"/>
</dbReference>
<keyword evidence="4" id="KW-0812">Transmembrane</keyword>
<dbReference type="CDD" id="cd20831">
    <property type="entry name" value="C1_dGM13116p-like"/>
    <property type="match status" value="1"/>
</dbReference>
<proteinExistence type="predicted"/>
<sequence length="885" mass="101292">MFDGVLWYLLQWIFLIALGYFGFNQLAYFTADDEPINAEGRKPFDTVENNESNINNKNTQNNESFNTTNNRKEFSFNLTSSNDNYKNNNKTTILNSNNYNFSSASTNISENSWTNELINWFFYNTHRVPKPLECWISGLNEAARKINNPNKTEILFEGYGDHSNIYESPSINNILVESGPREQLTFKAHIYIPGVIFKIVTSQHLNDKLLVASYDAHILNLTGEVEGRLASIANQLYFMGCFNGRPDFKVDLVNRDNNLQNAIIDNYNIEDAVRRCIVLAVTNINLSDINISNNLENFHDNTTNISSMPVNEVVKRLCKSQIQTSIDNDNFQANKLRVKIIRAQRLGYNRTVLQPYVVVEMDEPSRRYKTSNGINVNPYWEESFDFTITPISEEILFEVYEGDPSLCRTVQTNNSTILPNKDSHHEDDNLFLGLAIVGLDELRKSNESLHCLRLQGRPYKNDTVSGTLTVEFQFYHDPTVREIGEYHDEFVATDKNTGVTVKETVTVTKTPISQNDDINGQQIDITPTRTTTLTVKTVSQQLKEKPLIKSVHGSMENAMDPVTSKALEDHLKNLNIDEIKRRMTPPADNVIISDADEYNIVHHQHQNNINYIDNYNPTNKVKTIYSSDTMSRTMGKQVHDNEFINRAESLDNIIKNKSVDQSRLSRGREKSGNVKEKRDSSFFGQLRDRLSGRRSKAKHRAKSVDYENNQELEEDISLPPSREQSRTRYGSEFTRNLVETKSIGNESNISMDGVHESNIILELSQGNNQKQYFLIPHKIINEAAIQRLLKRGKKLHVSNEHIFVAVKIRGGTVCNVCKNKIAGSFSKQAYQCRDCRLVCHKKCHTKTISPCQQTNYYNLSIIKDVDWGHFFTTHHLEEFISPPGV</sequence>
<dbReference type="InterPro" id="IPR000008">
    <property type="entry name" value="C2_dom"/>
</dbReference>
<dbReference type="Pfam" id="PF00168">
    <property type="entry name" value="C2"/>
    <property type="match status" value="1"/>
</dbReference>
<feature type="compositionally biased region" description="Basic residues" evidence="3">
    <location>
        <begin position="692"/>
        <end position="701"/>
    </location>
</feature>
<dbReference type="InterPro" id="IPR046349">
    <property type="entry name" value="C1-like_sf"/>
</dbReference>
<keyword evidence="7" id="KW-1185">Reference proteome</keyword>
<dbReference type="PROSITE" id="PS50004">
    <property type="entry name" value="C2"/>
    <property type="match status" value="1"/>
</dbReference>
<dbReference type="Gene3D" id="3.30.60.20">
    <property type="match status" value="1"/>
</dbReference>
<evidence type="ECO:0000256" key="1">
    <source>
        <dbReference type="ARBA" id="ARBA00022723"/>
    </source>
</evidence>
<dbReference type="InterPro" id="IPR035892">
    <property type="entry name" value="C2_domain_sf"/>
</dbReference>
<feature type="transmembrane region" description="Helical" evidence="4">
    <location>
        <begin position="5"/>
        <end position="23"/>
    </location>
</feature>
<evidence type="ECO:0000256" key="4">
    <source>
        <dbReference type="SAM" id="Phobius"/>
    </source>
</evidence>
<dbReference type="Gene3D" id="2.60.40.150">
    <property type="entry name" value="C2 domain"/>
    <property type="match status" value="1"/>
</dbReference>
<reference evidence="8" key="1">
    <citation type="submission" date="2015-08" db="UniProtKB">
        <authorList>
            <consortium name="WormBaseParasite"/>
        </authorList>
    </citation>
    <scope>IDENTIFICATION</scope>
</reference>
<dbReference type="AlphaFoldDB" id="A0A0K0EGD8"/>
<name>A0A0K0EGD8_STRER</name>
<dbReference type="SMART" id="SM00239">
    <property type="entry name" value="C2"/>
    <property type="match status" value="1"/>
</dbReference>
<dbReference type="WBParaSite" id="TCONS_00015033.p1">
    <property type="protein sequence ID" value="TCONS_00015033.p1"/>
    <property type="gene ID" value="XLOC_010245"/>
</dbReference>
<keyword evidence="4" id="KW-0472">Membrane</keyword>
<organism evidence="8">
    <name type="scientific">Strongyloides stercoralis</name>
    <name type="common">Threadworm</name>
    <dbReference type="NCBI Taxonomy" id="6248"/>
    <lineage>
        <taxon>Eukaryota</taxon>
        <taxon>Metazoa</taxon>
        <taxon>Ecdysozoa</taxon>
        <taxon>Nematoda</taxon>
        <taxon>Chromadorea</taxon>
        <taxon>Rhabditida</taxon>
        <taxon>Tylenchina</taxon>
        <taxon>Panagrolaimomorpha</taxon>
        <taxon>Strongyloidoidea</taxon>
        <taxon>Strongyloididae</taxon>
        <taxon>Strongyloides</taxon>
    </lineage>
</organism>
<evidence type="ECO:0000313" key="7">
    <source>
        <dbReference type="Proteomes" id="UP000035681"/>
    </source>
</evidence>
<dbReference type="SUPFAM" id="SSF49562">
    <property type="entry name" value="C2 domain (Calcium/lipid-binding domain, CaLB)"/>
    <property type="match status" value="1"/>
</dbReference>
<keyword evidence="2" id="KW-0862">Zinc</keyword>
<dbReference type="SMART" id="SM00109">
    <property type="entry name" value="C1"/>
    <property type="match status" value="1"/>
</dbReference>
<dbReference type="InterPro" id="IPR002219">
    <property type="entry name" value="PKC_DAG/PE"/>
</dbReference>
<dbReference type="WBParaSite" id="SSTP_0000854900.1">
    <property type="protein sequence ID" value="SSTP_0000854900.1"/>
    <property type="gene ID" value="SSTP_0000854900"/>
</dbReference>
<feature type="domain" description="C2" evidence="5">
    <location>
        <begin position="316"/>
        <end position="452"/>
    </location>
</feature>
<evidence type="ECO:0000256" key="2">
    <source>
        <dbReference type="ARBA" id="ARBA00022833"/>
    </source>
</evidence>